<dbReference type="CDD" id="cd02440">
    <property type="entry name" value="AdoMet_MTases"/>
    <property type="match status" value="1"/>
</dbReference>
<evidence type="ECO:0000256" key="2">
    <source>
        <dbReference type="ARBA" id="ARBA00022679"/>
    </source>
</evidence>
<keyword evidence="3" id="KW-0949">S-adenosyl-L-methionine</keyword>
<keyword evidence="6" id="KW-1185">Reference proteome</keyword>
<sequence>MSGNAAGQQAYWNSPATRAWATEHARIDARFAPLTEALMAAAGPGPGERVIDIGCGSGSTVLELARRVGAAGAVLGLDIAAASVAEAERRIAAAGLPQARVLLGDAATHPFPPGGADLLFSRFGVMFFEEPVPAFANLRRALAPGGRAALLAWRPPAENPWASAPLAAVRPLLPALPPPPGPEEPGQFAFGDAARVRRILEGAGFQAVTLTPCDRPMRLGADAAEIADFALAMGPIQRALLGATPAERAPVREALLAFFRERMSPEGVAMPAAAWLITARA</sequence>
<dbReference type="AlphaFoldDB" id="A0A4R4D445"/>
<dbReference type="Pfam" id="PF13649">
    <property type="entry name" value="Methyltransf_25"/>
    <property type="match status" value="1"/>
</dbReference>
<evidence type="ECO:0000313" key="6">
    <source>
        <dbReference type="Proteomes" id="UP000295023"/>
    </source>
</evidence>
<keyword evidence="2 5" id="KW-0808">Transferase</keyword>
<feature type="domain" description="Methyltransferase" evidence="4">
    <location>
        <begin position="50"/>
        <end position="146"/>
    </location>
</feature>
<proteinExistence type="predicted"/>
<gene>
    <name evidence="5" type="ORF">EXY23_25370</name>
</gene>
<dbReference type="Gene3D" id="3.40.50.150">
    <property type="entry name" value="Vaccinia Virus protein VP39"/>
    <property type="match status" value="1"/>
</dbReference>
<dbReference type="InterPro" id="IPR029063">
    <property type="entry name" value="SAM-dependent_MTases_sf"/>
</dbReference>
<evidence type="ECO:0000256" key="3">
    <source>
        <dbReference type="ARBA" id="ARBA00022691"/>
    </source>
</evidence>
<evidence type="ECO:0000313" key="5">
    <source>
        <dbReference type="EMBL" id="TCZ52956.1"/>
    </source>
</evidence>
<evidence type="ECO:0000259" key="4">
    <source>
        <dbReference type="Pfam" id="PF13649"/>
    </source>
</evidence>
<reference evidence="5 6" key="1">
    <citation type="submission" date="2019-03" db="EMBL/GenBank/DDBJ databases">
        <title>Paracraurococcus aquatilis NE82 genome sequence.</title>
        <authorList>
            <person name="Zhao Y."/>
            <person name="Du Z."/>
        </authorList>
    </citation>
    <scope>NUCLEOTIDE SEQUENCE [LARGE SCALE GENOMIC DNA]</scope>
    <source>
        <strain evidence="5 6">NE82</strain>
    </source>
</reference>
<dbReference type="PANTHER" id="PTHR43464:SF19">
    <property type="entry name" value="UBIQUINONE BIOSYNTHESIS O-METHYLTRANSFERASE, MITOCHONDRIAL"/>
    <property type="match status" value="1"/>
</dbReference>
<dbReference type="OrthoDB" id="9777638at2"/>
<dbReference type="PANTHER" id="PTHR43464">
    <property type="entry name" value="METHYLTRANSFERASE"/>
    <property type="match status" value="1"/>
</dbReference>
<keyword evidence="1 5" id="KW-0489">Methyltransferase</keyword>
<protein>
    <submittedName>
        <fullName evidence="5">Class I SAM-dependent methyltransferase</fullName>
    </submittedName>
</protein>
<dbReference type="SUPFAM" id="SSF53335">
    <property type="entry name" value="S-adenosyl-L-methionine-dependent methyltransferases"/>
    <property type="match status" value="1"/>
</dbReference>
<name>A0A4R4D445_9PROT</name>
<dbReference type="GO" id="GO:0032259">
    <property type="term" value="P:methylation"/>
    <property type="evidence" value="ECO:0007669"/>
    <property type="project" value="UniProtKB-KW"/>
</dbReference>
<dbReference type="EMBL" id="SKBM01000043">
    <property type="protein sequence ID" value="TCZ52956.1"/>
    <property type="molecule type" value="Genomic_DNA"/>
</dbReference>
<dbReference type="RefSeq" id="WP_132296736.1">
    <property type="nucleotide sequence ID" value="NZ_SKBM01000043.1"/>
</dbReference>
<comment type="caution">
    <text evidence="5">The sequence shown here is derived from an EMBL/GenBank/DDBJ whole genome shotgun (WGS) entry which is preliminary data.</text>
</comment>
<dbReference type="Proteomes" id="UP000295023">
    <property type="component" value="Unassembled WGS sequence"/>
</dbReference>
<dbReference type="InterPro" id="IPR041698">
    <property type="entry name" value="Methyltransf_25"/>
</dbReference>
<accession>A0A4R4D445</accession>
<evidence type="ECO:0000256" key="1">
    <source>
        <dbReference type="ARBA" id="ARBA00022603"/>
    </source>
</evidence>
<organism evidence="5 6">
    <name type="scientific">Roseicella aquatilis</name>
    <dbReference type="NCBI Taxonomy" id="2527868"/>
    <lineage>
        <taxon>Bacteria</taxon>
        <taxon>Pseudomonadati</taxon>
        <taxon>Pseudomonadota</taxon>
        <taxon>Alphaproteobacteria</taxon>
        <taxon>Acetobacterales</taxon>
        <taxon>Roseomonadaceae</taxon>
        <taxon>Roseicella</taxon>
    </lineage>
</organism>
<dbReference type="GO" id="GO:0008168">
    <property type="term" value="F:methyltransferase activity"/>
    <property type="evidence" value="ECO:0007669"/>
    <property type="project" value="UniProtKB-KW"/>
</dbReference>